<keyword evidence="2" id="KW-1185">Reference proteome</keyword>
<reference evidence="1" key="1">
    <citation type="submission" date="2020-07" db="EMBL/GenBank/DDBJ databases">
        <title>Multicomponent nature underlies the extraordinary mechanical properties of spider dragline silk.</title>
        <authorList>
            <person name="Kono N."/>
            <person name="Nakamura H."/>
            <person name="Mori M."/>
            <person name="Yoshida Y."/>
            <person name="Ohtoshi R."/>
            <person name="Malay A.D."/>
            <person name="Moran D.A.P."/>
            <person name="Tomita M."/>
            <person name="Numata K."/>
            <person name="Arakawa K."/>
        </authorList>
    </citation>
    <scope>NUCLEOTIDE SEQUENCE</scope>
</reference>
<evidence type="ECO:0000313" key="1">
    <source>
        <dbReference type="EMBL" id="GFR20255.1"/>
    </source>
</evidence>
<comment type="caution">
    <text evidence="1">The sequence shown here is derived from an EMBL/GenBank/DDBJ whole genome shotgun (WGS) entry which is preliminary data.</text>
</comment>
<evidence type="ECO:0000313" key="2">
    <source>
        <dbReference type="Proteomes" id="UP000887116"/>
    </source>
</evidence>
<dbReference type="Proteomes" id="UP000887116">
    <property type="component" value="Unassembled WGS sequence"/>
</dbReference>
<dbReference type="AlphaFoldDB" id="A0A8X6HDY1"/>
<dbReference type="EMBL" id="BMAO01037802">
    <property type="protein sequence ID" value="GFR20255.1"/>
    <property type="molecule type" value="Genomic_DNA"/>
</dbReference>
<sequence length="99" mass="11807">MVMLKGEETAPTEFCFTLLLLPVSKSLAQTSGWCYHTNNKNEMFWMEWMMLQIRMRRSERKLQKHSHIPVYPLFLLVRFKGLEGFRAAVLNRQFLLIDI</sequence>
<accession>A0A8X6HDY1</accession>
<gene>
    <name evidence="1" type="ORF">TNCT_579941</name>
</gene>
<protein>
    <submittedName>
        <fullName evidence="1">Uncharacterized protein</fullName>
    </submittedName>
</protein>
<name>A0A8X6HDY1_TRICU</name>
<proteinExistence type="predicted"/>
<organism evidence="1 2">
    <name type="scientific">Trichonephila clavata</name>
    <name type="common">Joro spider</name>
    <name type="synonym">Nephila clavata</name>
    <dbReference type="NCBI Taxonomy" id="2740835"/>
    <lineage>
        <taxon>Eukaryota</taxon>
        <taxon>Metazoa</taxon>
        <taxon>Ecdysozoa</taxon>
        <taxon>Arthropoda</taxon>
        <taxon>Chelicerata</taxon>
        <taxon>Arachnida</taxon>
        <taxon>Araneae</taxon>
        <taxon>Araneomorphae</taxon>
        <taxon>Entelegynae</taxon>
        <taxon>Araneoidea</taxon>
        <taxon>Nephilidae</taxon>
        <taxon>Trichonephila</taxon>
    </lineage>
</organism>